<gene>
    <name evidence="1" type="ORF">PANDA_016824</name>
</gene>
<feature type="non-terminal residue" evidence="1">
    <location>
        <position position="1"/>
    </location>
</feature>
<dbReference type="EMBL" id="GL193551">
    <property type="protein sequence ID" value="EFB23502.1"/>
    <property type="molecule type" value="Genomic_DNA"/>
</dbReference>
<evidence type="ECO:0008006" key="2">
    <source>
        <dbReference type="Google" id="ProtNLM"/>
    </source>
</evidence>
<dbReference type="InterPro" id="IPR009057">
    <property type="entry name" value="Homeodomain-like_sf"/>
</dbReference>
<sequence>LEAGEKMSRIGKVWGLSASAVATIRDKIGASSQAAPRLTRSRSLVIENMEWLLSVWTEDQNQRNVPVSVTLLQEKARSLLEALKWEQGEGAQSATFG</sequence>
<protein>
    <recommendedName>
        <fullName evidence="2">HTH CENPB-type domain-containing protein</fullName>
    </recommendedName>
</protein>
<name>D2HWH7_AILME</name>
<proteinExistence type="predicted"/>
<dbReference type="AlphaFoldDB" id="D2HWH7"/>
<evidence type="ECO:0000313" key="1">
    <source>
        <dbReference type="EMBL" id="EFB23502.1"/>
    </source>
</evidence>
<reference evidence="1" key="1">
    <citation type="journal article" date="2009" name="Nature">
        <title>The sequence and de novo assembly of the giant panda genome.</title>
        <authorList>
            <person name="Li R."/>
            <person name="Fan W."/>
            <person name="Tian G."/>
            <person name="Zhu H."/>
            <person name="He L."/>
            <person name="Cai J."/>
            <person name="Huang Q."/>
            <person name="Li J."/>
            <person name="Wang J."/>
        </authorList>
    </citation>
    <scope>NUCLEOTIDE SEQUENCE</scope>
</reference>
<organism evidence="1">
    <name type="scientific">Ailuropoda melanoleuca</name>
    <name type="common">Giant panda</name>
    <dbReference type="NCBI Taxonomy" id="9646"/>
    <lineage>
        <taxon>Eukaryota</taxon>
        <taxon>Metazoa</taxon>
        <taxon>Chordata</taxon>
        <taxon>Craniata</taxon>
        <taxon>Vertebrata</taxon>
        <taxon>Euteleostomi</taxon>
        <taxon>Mammalia</taxon>
        <taxon>Eutheria</taxon>
        <taxon>Laurasiatheria</taxon>
        <taxon>Carnivora</taxon>
        <taxon>Caniformia</taxon>
        <taxon>Ursidae</taxon>
        <taxon>Ailuropoda</taxon>
    </lineage>
</organism>
<dbReference type="SUPFAM" id="SSF46689">
    <property type="entry name" value="Homeodomain-like"/>
    <property type="match status" value="1"/>
</dbReference>
<feature type="non-terminal residue" evidence="1">
    <location>
        <position position="97"/>
    </location>
</feature>
<dbReference type="InParanoid" id="D2HWH7"/>
<accession>D2HWH7</accession>
<dbReference type="Gene3D" id="1.10.10.60">
    <property type="entry name" value="Homeodomain-like"/>
    <property type="match status" value="1"/>
</dbReference>